<proteinExistence type="inferred from homology"/>
<dbReference type="EMBL" id="LSSL01001052">
    <property type="protein sequence ID" value="OLY83142.1"/>
    <property type="molecule type" value="Genomic_DNA"/>
</dbReference>
<comment type="similarity">
    <text evidence="1 2">Belongs to the OSBP family.</text>
</comment>
<dbReference type="STRING" id="133383.A0A1R0H1Y1"/>
<dbReference type="InterPro" id="IPR018494">
    <property type="entry name" value="Oxysterol-bd_CS"/>
</dbReference>
<accession>A0A1R0H1Y1</accession>
<dbReference type="PANTHER" id="PTHR10972:SF102">
    <property type="entry name" value="OXYSTEROL-BINDING PROTEIN"/>
    <property type="match status" value="1"/>
</dbReference>
<dbReference type="Gene3D" id="2.40.160.120">
    <property type="match status" value="1"/>
</dbReference>
<dbReference type="GO" id="GO:0016020">
    <property type="term" value="C:membrane"/>
    <property type="evidence" value="ECO:0007669"/>
    <property type="project" value="TreeGrafter"/>
</dbReference>
<dbReference type="InterPro" id="IPR000648">
    <property type="entry name" value="Oxysterol-bd"/>
</dbReference>
<reference evidence="3 4" key="1">
    <citation type="journal article" date="2016" name="Mol. Biol. Evol.">
        <title>Genome-Wide Survey of Gut Fungi (Harpellales) Reveals the First Horizontally Transferred Ubiquitin Gene from a Mosquito Host.</title>
        <authorList>
            <person name="Wang Y."/>
            <person name="White M.M."/>
            <person name="Kvist S."/>
            <person name="Moncalvo J.M."/>
        </authorList>
    </citation>
    <scope>NUCLEOTIDE SEQUENCE [LARGE SCALE GENOMIC DNA]</scope>
    <source>
        <strain evidence="3 4">ALG-7-W6</strain>
    </source>
</reference>
<protein>
    <submittedName>
        <fullName evidence="3">Oxysterol-binding protein-like protein OBPa</fullName>
    </submittedName>
</protein>
<name>A0A1R0H1Y1_9FUNG</name>
<sequence>MPNTYEDSNNEELLDEEPRNVIISMISQLGTNKDLTRVTLPAFVLENRSFIERITDLMTYPQILLENECTLENGSKFQFISEQISHHPPVTAFANYCPDEEIYLRGEFRPKAKFLGNTIGIYLIGNTEIFFKKHDECYDVTNPNMFTRGLFFGKMVLEMGDKATITCKKTDLVFKVEFKTKGLFGGQYNEVTGKIKRLSTDETLYEVSGNWKLIMNIKKKKPSESKVLFDPSAEKRITFKVPSINDQEENESRRKWRYVTEALNKKDVYKANEEKTIVEEAQRASIKAMKSANTVWKPRFFKTDGGVHVPKLDFSSLSGDKADRDSQVRDFIFPKFS</sequence>
<dbReference type="Pfam" id="PF01237">
    <property type="entry name" value="Oxysterol_BP"/>
    <property type="match status" value="1"/>
</dbReference>
<dbReference type="GO" id="GO:0005829">
    <property type="term" value="C:cytosol"/>
    <property type="evidence" value="ECO:0007669"/>
    <property type="project" value="TreeGrafter"/>
</dbReference>
<dbReference type="InterPro" id="IPR037239">
    <property type="entry name" value="OSBP_sf"/>
</dbReference>
<dbReference type="OrthoDB" id="14833at2759"/>
<evidence type="ECO:0000313" key="4">
    <source>
        <dbReference type="Proteomes" id="UP000187455"/>
    </source>
</evidence>
<comment type="caution">
    <text evidence="3">The sequence shown here is derived from an EMBL/GenBank/DDBJ whole genome shotgun (WGS) entry which is preliminary data.</text>
</comment>
<dbReference type="PROSITE" id="PS01013">
    <property type="entry name" value="OSBP"/>
    <property type="match status" value="1"/>
</dbReference>
<evidence type="ECO:0000256" key="1">
    <source>
        <dbReference type="ARBA" id="ARBA00008842"/>
    </source>
</evidence>
<organism evidence="3 4">
    <name type="scientific">Smittium mucronatum</name>
    <dbReference type="NCBI Taxonomy" id="133383"/>
    <lineage>
        <taxon>Eukaryota</taxon>
        <taxon>Fungi</taxon>
        <taxon>Fungi incertae sedis</taxon>
        <taxon>Zoopagomycota</taxon>
        <taxon>Kickxellomycotina</taxon>
        <taxon>Harpellomycetes</taxon>
        <taxon>Harpellales</taxon>
        <taxon>Legeriomycetaceae</taxon>
        <taxon>Smittium</taxon>
    </lineage>
</organism>
<dbReference type="SUPFAM" id="SSF144000">
    <property type="entry name" value="Oxysterol-binding protein-like"/>
    <property type="match status" value="1"/>
</dbReference>
<evidence type="ECO:0000313" key="3">
    <source>
        <dbReference type="EMBL" id="OLY83142.1"/>
    </source>
</evidence>
<dbReference type="Proteomes" id="UP000187455">
    <property type="component" value="Unassembled WGS sequence"/>
</dbReference>
<evidence type="ECO:0000256" key="2">
    <source>
        <dbReference type="RuleBase" id="RU003844"/>
    </source>
</evidence>
<gene>
    <name evidence="3" type="ORF">AYI68_g2731</name>
</gene>
<dbReference type="GO" id="GO:0032934">
    <property type="term" value="F:sterol binding"/>
    <property type="evidence" value="ECO:0007669"/>
    <property type="project" value="TreeGrafter"/>
</dbReference>
<dbReference type="Gene3D" id="3.30.70.3490">
    <property type="match status" value="1"/>
</dbReference>
<dbReference type="AlphaFoldDB" id="A0A1R0H1Y1"/>
<dbReference type="PANTHER" id="PTHR10972">
    <property type="entry name" value="OXYSTEROL-BINDING PROTEIN-RELATED"/>
    <property type="match status" value="1"/>
</dbReference>
<keyword evidence="4" id="KW-1185">Reference proteome</keyword>